<evidence type="ECO:0008006" key="4">
    <source>
        <dbReference type="Google" id="ProtNLM"/>
    </source>
</evidence>
<dbReference type="InterPro" id="IPR025303">
    <property type="entry name" value="PdaC"/>
</dbReference>
<dbReference type="InterPro" id="IPR021729">
    <property type="entry name" value="DUF3298"/>
</dbReference>
<dbReference type="Gene3D" id="3.90.640.20">
    <property type="entry name" value="Heat-shock cognate protein, ATPase"/>
    <property type="match status" value="1"/>
</dbReference>
<dbReference type="Pfam" id="PF13739">
    <property type="entry name" value="PdaC"/>
    <property type="match status" value="1"/>
</dbReference>
<protein>
    <recommendedName>
        <fullName evidence="4">DUF3298 domain-containing protein</fullName>
    </recommendedName>
</protein>
<reference evidence="3" key="1">
    <citation type="submission" date="2019-08" db="EMBL/GenBank/DDBJ databases">
        <authorList>
            <person name="Kucharzyk K."/>
            <person name="Murdoch R.W."/>
            <person name="Higgins S."/>
            <person name="Loffler F."/>
        </authorList>
    </citation>
    <scope>NUCLEOTIDE SEQUENCE</scope>
</reference>
<proteinExistence type="predicted"/>
<sequence length="157" mass="18582">MAVEQYKGDIQNNFPIRVFEAMQVYKITYLHACIISVYFDRYQYTGGAHGNTVRTSQTWQLQRCGLIPLKQLVRCPPDYKTYILKEVEAQIRKELEIYFENYKELIKQTFNENSFYATSKGIVVYYQQYDIAPYSSGIREFLIPYSDCVINPKKLCY</sequence>
<feature type="domain" description="DUF3298" evidence="1">
    <location>
        <begin position="78"/>
        <end position="146"/>
    </location>
</feature>
<evidence type="ECO:0000259" key="2">
    <source>
        <dbReference type="Pfam" id="PF13739"/>
    </source>
</evidence>
<gene>
    <name evidence="3" type="ORF">SDC9_108261</name>
</gene>
<accession>A0A645BDZ4</accession>
<dbReference type="InterPro" id="IPR037126">
    <property type="entry name" value="PdaC/RsiV-like_sf"/>
</dbReference>
<organism evidence="3">
    <name type="scientific">bioreactor metagenome</name>
    <dbReference type="NCBI Taxonomy" id="1076179"/>
    <lineage>
        <taxon>unclassified sequences</taxon>
        <taxon>metagenomes</taxon>
        <taxon>ecological metagenomes</taxon>
    </lineage>
</organism>
<comment type="caution">
    <text evidence="3">The sequence shown here is derived from an EMBL/GenBank/DDBJ whole genome shotgun (WGS) entry which is preliminary data.</text>
</comment>
<name>A0A645BDZ4_9ZZZZ</name>
<evidence type="ECO:0000259" key="1">
    <source>
        <dbReference type="Pfam" id="PF11738"/>
    </source>
</evidence>
<evidence type="ECO:0000313" key="3">
    <source>
        <dbReference type="EMBL" id="MPM61403.1"/>
    </source>
</evidence>
<dbReference type="EMBL" id="VSSQ01018320">
    <property type="protein sequence ID" value="MPM61403.1"/>
    <property type="molecule type" value="Genomic_DNA"/>
</dbReference>
<dbReference type="AlphaFoldDB" id="A0A645BDZ4"/>
<dbReference type="Pfam" id="PF11738">
    <property type="entry name" value="DUF3298"/>
    <property type="match status" value="1"/>
</dbReference>
<dbReference type="Gene3D" id="3.30.565.40">
    <property type="entry name" value="Fervidobacterium nodosum Rt17-B1 like"/>
    <property type="match status" value="1"/>
</dbReference>
<feature type="domain" description="Deacetylase PdaC" evidence="2">
    <location>
        <begin position="8"/>
        <end position="52"/>
    </location>
</feature>